<reference evidence="2" key="1">
    <citation type="submission" date="2018-04" db="EMBL/GenBank/DDBJ databases">
        <title>WGS assembly of Panicum hallii.</title>
        <authorList>
            <person name="Lovell J."/>
            <person name="Jenkins J."/>
            <person name="Lowry D."/>
            <person name="Mamidi S."/>
            <person name="Sreedasyam A."/>
            <person name="Weng X."/>
            <person name="Barry K."/>
            <person name="Bonette J."/>
            <person name="Campitelli B."/>
            <person name="Daum C."/>
            <person name="Gordon S."/>
            <person name="Gould B."/>
            <person name="Lipzen A."/>
            <person name="Macqueen A."/>
            <person name="Palacio-Mejia J."/>
            <person name="Plott C."/>
            <person name="Shakirov E."/>
            <person name="Shu S."/>
            <person name="Yoshinaga Y."/>
            <person name="Zane M."/>
            <person name="Rokhsar D."/>
            <person name="Grimwood J."/>
            <person name="Schmutz J."/>
            <person name="Juenger T."/>
        </authorList>
    </citation>
    <scope>NUCLEOTIDE SEQUENCE [LARGE SCALE GENOMIC DNA]</scope>
    <source>
        <strain evidence="2">FIL2</strain>
    </source>
</reference>
<evidence type="ECO:0000256" key="1">
    <source>
        <dbReference type="SAM" id="MobiDB-lite"/>
    </source>
</evidence>
<dbReference type="AlphaFoldDB" id="A0A2S3GP63"/>
<sequence length="490" mass="54237">MGSLSGHQCAGALHPGPPCTRARHPGALRQVRSHASMPKGSPARSRSSLAMESILQLAHSAHNTKRCRSAIEEQHVNAMAGEMGRTRQCRHQGRCGGKSLGGAGREGDATKRVADMCQPSIEQAKAISLADGYCSISNGSGIQARQNTWEERERPNWLVGAREAFAPSITVKTSSSSGQRGQALQRRGSVGEEVRPPDKLYSDAAPSAMRMNNEFNSQEWSLPGASTMKELEKYHLTGAFTGSMHNMSVPIQPVSPAVTASCHQHPTEDPEVQEVDKSAVTNNKKKKKVSQRGKAFSKEEDRAICSTFLHVSTDPIIGTNQSAAGYYARMHQHFTENIGASSRTKISIENRWTTIQKAVSKFCGFYAAIERRNESGKNEQDRINDSIRMYEDTEPWQFHHCWVVLRGEPKWHEKMAETNMGQKANQKHSQDSETEINSMHTGSALPERPEGRDSAMKRSRMMGYTSSSSTAVEMLQKMHERGEKNDEKED</sequence>
<protein>
    <submittedName>
        <fullName evidence="2">Uncharacterized protein</fullName>
    </submittedName>
</protein>
<accession>A0A2S3GP63</accession>
<dbReference type="PANTHER" id="PTHR45125:SF40">
    <property type="entry name" value="OS06G0117800 PROTEIN"/>
    <property type="match status" value="1"/>
</dbReference>
<name>A0A2S3GP63_9POAL</name>
<feature type="region of interest" description="Disordered" evidence="1">
    <location>
        <begin position="170"/>
        <end position="205"/>
    </location>
</feature>
<feature type="compositionally biased region" description="Basic and acidic residues" evidence="1">
    <location>
        <begin position="189"/>
        <end position="201"/>
    </location>
</feature>
<organism evidence="2">
    <name type="scientific">Panicum hallii</name>
    <dbReference type="NCBI Taxonomy" id="206008"/>
    <lineage>
        <taxon>Eukaryota</taxon>
        <taxon>Viridiplantae</taxon>
        <taxon>Streptophyta</taxon>
        <taxon>Embryophyta</taxon>
        <taxon>Tracheophyta</taxon>
        <taxon>Spermatophyta</taxon>
        <taxon>Magnoliopsida</taxon>
        <taxon>Liliopsida</taxon>
        <taxon>Poales</taxon>
        <taxon>Poaceae</taxon>
        <taxon>PACMAD clade</taxon>
        <taxon>Panicoideae</taxon>
        <taxon>Panicodae</taxon>
        <taxon>Paniceae</taxon>
        <taxon>Panicinae</taxon>
        <taxon>Panicum</taxon>
        <taxon>Panicum sect. Panicum</taxon>
    </lineage>
</organism>
<dbReference type="Proteomes" id="UP000243499">
    <property type="component" value="Chromosome 1"/>
</dbReference>
<feature type="compositionally biased region" description="Basic and acidic residues" evidence="1">
    <location>
        <begin position="476"/>
        <end position="490"/>
    </location>
</feature>
<dbReference type="EMBL" id="CM008046">
    <property type="protein sequence ID" value="PAN05924.1"/>
    <property type="molecule type" value="Genomic_DNA"/>
</dbReference>
<feature type="region of interest" description="Disordered" evidence="1">
    <location>
        <begin position="260"/>
        <end position="294"/>
    </location>
</feature>
<dbReference type="PANTHER" id="PTHR45125">
    <property type="entry name" value="F21J9.4-RELATED"/>
    <property type="match status" value="1"/>
</dbReference>
<feature type="region of interest" description="Disordered" evidence="1">
    <location>
        <begin position="1"/>
        <end position="48"/>
    </location>
</feature>
<feature type="compositionally biased region" description="Basic and acidic residues" evidence="1">
    <location>
        <begin position="447"/>
        <end position="456"/>
    </location>
</feature>
<proteinExistence type="predicted"/>
<feature type="compositionally biased region" description="Polar residues" evidence="1">
    <location>
        <begin position="170"/>
        <end position="182"/>
    </location>
</feature>
<evidence type="ECO:0000313" key="2">
    <source>
        <dbReference type="EMBL" id="PAN05924.1"/>
    </source>
</evidence>
<feature type="region of interest" description="Disordered" evidence="1">
    <location>
        <begin position="419"/>
        <end position="490"/>
    </location>
</feature>
<gene>
    <name evidence="2" type="ORF">PAHAL_1G138800</name>
</gene>
<dbReference type="Gramene" id="PAN05924">
    <property type="protein sequence ID" value="PAN05924"/>
    <property type="gene ID" value="PAHAL_1G138800"/>
</dbReference>